<gene>
    <name evidence="2" type="ORF">BDP81DRAFT_429368</name>
</gene>
<feature type="region of interest" description="Disordered" evidence="1">
    <location>
        <begin position="91"/>
        <end position="112"/>
    </location>
</feature>
<dbReference type="RefSeq" id="XP_060444875.1">
    <property type="nucleotide sequence ID" value="XM_060590513.1"/>
</dbReference>
<evidence type="ECO:0000313" key="2">
    <source>
        <dbReference type="EMBL" id="KAK1636268.1"/>
    </source>
</evidence>
<sequence length="165" mass="18835">MGGKGSAFTGLSLYHRHCNEEGDRVDGRRDVQEEQRTFGSISDFLPRRPLPPPRFHQILNHPDQWATPATDPPTGIFSTTTRRRVRDPSWRSNLARGDPARVSPRHEESPITHRLRLTHPLKNRRRRKGRLPITAVRVRINHLVHLRPAASAPGKSPVSPRVQIE</sequence>
<comment type="caution">
    <text evidence="2">The sequence shown here is derived from an EMBL/GenBank/DDBJ whole genome shotgun (WGS) entry which is preliminary data.</text>
</comment>
<keyword evidence="3" id="KW-1185">Reference proteome</keyword>
<organism evidence="2 3">
    <name type="scientific">Colletotrichum phormii</name>
    <dbReference type="NCBI Taxonomy" id="359342"/>
    <lineage>
        <taxon>Eukaryota</taxon>
        <taxon>Fungi</taxon>
        <taxon>Dikarya</taxon>
        <taxon>Ascomycota</taxon>
        <taxon>Pezizomycotina</taxon>
        <taxon>Sordariomycetes</taxon>
        <taxon>Hypocreomycetidae</taxon>
        <taxon>Glomerellales</taxon>
        <taxon>Glomerellaceae</taxon>
        <taxon>Colletotrichum</taxon>
        <taxon>Colletotrichum acutatum species complex</taxon>
    </lineage>
</organism>
<proteinExistence type="predicted"/>
<accession>A0AAI9ZQK6</accession>
<reference evidence="2" key="1">
    <citation type="submission" date="2021-06" db="EMBL/GenBank/DDBJ databases">
        <title>Comparative genomics, transcriptomics and evolutionary studies reveal genomic signatures of adaptation to plant cell wall in hemibiotrophic fungi.</title>
        <authorList>
            <consortium name="DOE Joint Genome Institute"/>
            <person name="Baroncelli R."/>
            <person name="Diaz J.F."/>
            <person name="Benocci T."/>
            <person name="Peng M."/>
            <person name="Battaglia E."/>
            <person name="Haridas S."/>
            <person name="Andreopoulos W."/>
            <person name="Labutti K."/>
            <person name="Pangilinan J."/>
            <person name="Floch G.L."/>
            <person name="Makela M.R."/>
            <person name="Henrissat B."/>
            <person name="Grigoriev I.V."/>
            <person name="Crouch J.A."/>
            <person name="De Vries R.P."/>
            <person name="Sukno S.A."/>
            <person name="Thon M.R."/>
        </authorList>
    </citation>
    <scope>NUCLEOTIDE SEQUENCE</scope>
    <source>
        <strain evidence="2">CBS 102054</strain>
    </source>
</reference>
<evidence type="ECO:0000256" key="1">
    <source>
        <dbReference type="SAM" id="MobiDB-lite"/>
    </source>
</evidence>
<dbReference type="GeneID" id="85475375"/>
<name>A0AAI9ZQK6_9PEZI</name>
<dbReference type="Proteomes" id="UP001243989">
    <property type="component" value="Unassembled WGS sequence"/>
</dbReference>
<dbReference type="EMBL" id="JAHMHQ010000011">
    <property type="protein sequence ID" value="KAK1636268.1"/>
    <property type="molecule type" value="Genomic_DNA"/>
</dbReference>
<dbReference type="AlphaFoldDB" id="A0AAI9ZQK6"/>
<evidence type="ECO:0000313" key="3">
    <source>
        <dbReference type="Proteomes" id="UP001243989"/>
    </source>
</evidence>
<protein>
    <submittedName>
        <fullName evidence="2">Uncharacterized protein</fullName>
    </submittedName>
</protein>